<evidence type="ECO:0000313" key="2">
    <source>
        <dbReference type="EMBL" id="GCD33360.1"/>
    </source>
</evidence>
<dbReference type="InterPro" id="IPR012337">
    <property type="entry name" value="RNaseH-like_sf"/>
</dbReference>
<dbReference type="Proteomes" id="UP000287830">
    <property type="component" value="Unassembled WGS sequence"/>
</dbReference>
<dbReference type="PANTHER" id="PTHR30347:SF1">
    <property type="entry name" value="MECHANOSENSITIVE CHANNEL MSCK"/>
    <property type="match status" value="1"/>
</dbReference>
<dbReference type="PANTHER" id="PTHR30347">
    <property type="entry name" value="POTASSIUM CHANNEL RELATED"/>
    <property type="match status" value="1"/>
</dbReference>
<comment type="caution">
    <text evidence="2">The sequence shown here is derived from an EMBL/GenBank/DDBJ whole genome shotgun (WGS) entry which is preliminary data.</text>
</comment>
<reference evidence="2 3" key="1">
    <citation type="submission" date="2018-11" db="EMBL/GenBank/DDBJ databases">
        <title>Whole genome sequence of Streptomyces chrestomyceticus NBRC 13444(T).</title>
        <authorList>
            <person name="Komaki H."/>
            <person name="Tamura T."/>
        </authorList>
    </citation>
    <scope>NUCLEOTIDE SEQUENCE [LARGE SCALE GENOMIC DNA]</scope>
    <source>
        <strain evidence="2 3">NBRC 13444</strain>
    </source>
</reference>
<dbReference type="SUPFAM" id="SSF46689">
    <property type="entry name" value="Homeodomain-like"/>
    <property type="match status" value="1"/>
</dbReference>
<gene>
    <name evidence="2" type="ORF">OEIGOIKO_01079</name>
</gene>
<dbReference type="AlphaFoldDB" id="A0A7U9KQ33"/>
<sequence length="323" mass="36876">MLECAEGRSILEVSRRLRIAPDTVRTWRRRCLERGLDGLCDEPRPGVPRKITDADVERVIVKTLEERPKNATHWSTRSMAAATGMSQSAVSRIWRAFALAPHRTQTFKLSTDPLFIDKVRDVVGLYLDPPEKALVLCVDEKSQIQALDRSQPVLPMMPGVPERRSHDYVRAGTTTLFAALEVASGKVFGSLHRRHRAVEFKKFLARLDKEVPAGLGVHLILDNYATHKTPAVKTWLLAHPRFHLHFTPTSASWLNLVERWFAELTQKKLKRGVHRSVQALERDIRAWLADWNEHPRPFLWTKSADEILDKVAAYCHRISDSGH</sequence>
<dbReference type="SUPFAM" id="SSF53098">
    <property type="entry name" value="Ribonuclease H-like"/>
    <property type="match status" value="1"/>
</dbReference>
<dbReference type="Pfam" id="PF13358">
    <property type="entry name" value="DDE_3"/>
    <property type="match status" value="1"/>
</dbReference>
<dbReference type="NCBIfam" id="NF033545">
    <property type="entry name" value="transpos_IS630"/>
    <property type="match status" value="1"/>
</dbReference>
<proteinExistence type="predicted"/>
<dbReference type="GO" id="GO:0003676">
    <property type="term" value="F:nucleic acid binding"/>
    <property type="evidence" value="ECO:0007669"/>
    <property type="project" value="InterPro"/>
</dbReference>
<evidence type="ECO:0000313" key="3">
    <source>
        <dbReference type="Proteomes" id="UP000287830"/>
    </source>
</evidence>
<dbReference type="InterPro" id="IPR052702">
    <property type="entry name" value="MscS-like_channel"/>
</dbReference>
<dbReference type="InterPro" id="IPR038717">
    <property type="entry name" value="Tc1-like_DDE_dom"/>
</dbReference>
<feature type="domain" description="Tc1-like transposase DDE" evidence="1">
    <location>
        <begin position="135"/>
        <end position="280"/>
    </location>
</feature>
<dbReference type="InterPro" id="IPR036397">
    <property type="entry name" value="RNaseH_sf"/>
</dbReference>
<organism evidence="2 3">
    <name type="scientific">Streptomyces chrestomyceticus JCM 4735</name>
    <dbReference type="NCBI Taxonomy" id="1306181"/>
    <lineage>
        <taxon>Bacteria</taxon>
        <taxon>Bacillati</taxon>
        <taxon>Actinomycetota</taxon>
        <taxon>Actinomycetes</taxon>
        <taxon>Kitasatosporales</taxon>
        <taxon>Streptomycetaceae</taxon>
        <taxon>Streptomyces</taxon>
    </lineage>
</organism>
<accession>A0A7U9KQ33</accession>
<evidence type="ECO:0000259" key="1">
    <source>
        <dbReference type="Pfam" id="PF13358"/>
    </source>
</evidence>
<dbReference type="InterPro" id="IPR009057">
    <property type="entry name" value="Homeodomain-like_sf"/>
</dbReference>
<dbReference type="Gene3D" id="3.30.420.10">
    <property type="entry name" value="Ribonuclease H-like superfamily/Ribonuclease H"/>
    <property type="match status" value="1"/>
</dbReference>
<protein>
    <submittedName>
        <fullName evidence="2">IS630 family transposase</fullName>
    </submittedName>
</protein>
<name>A0A7U9KQ33_9ACTN</name>
<dbReference type="InterPro" id="IPR047655">
    <property type="entry name" value="Transpos_IS630-like"/>
</dbReference>
<dbReference type="EMBL" id="BHZC01000001">
    <property type="protein sequence ID" value="GCD33360.1"/>
    <property type="molecule type" value="Genomic_DNA"/>
</dbReference>
<dbReference type="Pfam" id="PF13565">
    <property type="entry name" value="HTH_32"/>
    <property type="match status" value="1"/>
</dbReference>